<evidence type="ECO:0000256" key="1">
    <source>
        <dbReference type="SAM" id="MobiDB-lite"/>
    </source>
</evidence>
<feature type="compositionally biased region" description="Polar residues" evidence="1">
    <location>
        <begin position="26"/>
        <end position="51"/>
    </location>
</feature>
<sequence>MSLPFDPTLDCSAAEYSLGNKGRAPLTNSQGQRNMYNSPRPAQQEQQQRTVDSPPPPKGSLERFRDYVGRTCCSCFLKKTPPPQLRRENHIFVKPDPLDDEDDVMDDMRRDGIRIVHGIPSNVLLPPNVSLCEGFGFACTNQPIANLPSHVLYLGNQK</sequence>
<protein>
    <submittedName>
        <fullName evidence="2">Uncharacterized protein</fullName>
    </submittedName>
</protein>
<name>W2T2S9_NECAM</name>
<organism evidence="2 3">
    <name type="scientific">Necator americanus</name>
    <name type="common">Human hookworm</name>
    <dbReference type="NCBI Taxonomy" id="51031"/>
    <lineage>
        <taxon>Eukaryota</taxon>
        <taxon>Metazoa</taxon>
        <taxon>Ecdysozoa</taxon>
        <taxon>Nematoda</taxon>
        <taxon>Chromadorea</taxon>
        <taxon>Rhabditida</taxon>
        <taxon>Rhabditina</taxon>
        <taxon>Rhabditomorpha</taxon>
        <taxon>Strongyloidea</taxon>
        <taxon>Ancylostomatidae</taxon>
        <taxon>Bunostominae</taxon>
        <taxon>Necator</taxon>
    </lineage>
</organism>
<proteinExistence type="predicted"/>
<dbReference type="OrthoDB" id="10397625at2759"/>
<dbReference type="STRING" id="51031.W2T2S9"/>
<dbReference type="AlphaFoldDB" id="W2T2S9"/>
<dbReference type="KEGG" id="nai:NECAME_00673"/>
<evidence type="ECO:0000313" key="2">
    <source>
        <dbReference type="EMBL" id="ETN75262.1"/>
    </source>
</evidence>
<evidence type="ECO:0000313" key="3">
    <source>
        <dbReference type="Proteomes" id="UP000053676"/>
    </source>
</evidence>
<feature type="region of interest" description="Disordered" evidence="1">
    <location>
        <begin position="16"/>
        <end position="61"/>
    </location>
</feature>
<reference evidence="3" key="1">
    <citation type="journal article" date="2014" name="Nat. Genet.">
        <title>Genome of the human hookworm Necator americanus.</title>
        <authorList>
            <person name="Tang Y.T."/>
            <person name="Gao X."/>
            <person name="Rosa B.A."/>
            <person name="Abubucker S."/>
            <person name="Hallsworth-Pepin K."/>
            <person name="Martin J."/>
            <person name="Tyagi R."/>
            <person name="Heizer E."/>
            <person name="Zhang X."/>
            <person name="Bhonagiri-Palsikar V."/>
            <person name="Minx P."/>
            <person name="Warren W.C."/>
            <person name="Wang Q."/>
            <person name="Zhan B."/>
            <person name="Hotez P.J."/>
            <person name="Sternberg P.W."/>
            <person name="Dougall A."/>
            <person name="Gaze S.T."/>
            <person name="Mulvenna J."/>
            <person name="Sotillo J."/>
            <person name="Ranganathan S."/>
            <person name="Rabelo E.M."/>
            <person name="Wilson R.K."/>
            <person name="Felgner P.L."/>
            <person name="Bethony J."/>
            <person name="Hawdon J.M."/>
            <person name="Gasser R.B."/>
            <person name="Loukas A."/>
            <person name="Mitreva M."/>
        </authorList>
    </citation>
    <scope>NUCLEOTIDE SEQUENCE [LARGE SCALE GENOMIC DNA]</scope>
</reference>
<keyword evidence="3" id="KW-1185">Reference proteome</keyword>
<dbReference type="EMBL" id="KI660311">
    <property type="protein sequence ID" value="ETN75262.1"/>
    <property type="molecule type" value="Genomic_DNA"/>
</dbReference>
<gene>
    <name evidence="2" type="ORF">NECAME_00673</name>
</gene>
<accession>W2T2S9</accession>
<dbReference type="Proteomes" id="UP000053676">
    <property type="component" value="Unassembled WGS sequence"/>
</dbReference>